<keyword evidence="2" id="KW-0012">Acyltransferase</keyword>
<name>A0ABT0LBN2_9GAMM</name>
<dbReference type="EMBL" id="JAKIKS010000038">
    <property type="protein sequence ID" value="MCL1125068.1"/>
    <property type="molecule type" value="Genomic_DNA"/>
</dbReference>
<organism evidence="2 3">
    <name type="scientific">Shewanella surugensis</name>
    <dbReference type="NCBI Taxonomy" id="212020"/>
    <lineage>
        <taxon>Bacteria</taxon>
        <taxon>Pseudomonadati</taxon>
        <taxon>Pseudomonadota</taxon>
        <taxon>Gammaproteobacteria</taxon>
        <taxon>Alteromonadales</taxon>
        <taxon>Shewanellaceae</taxon>
        <taxon>Shewanella</taxon>
    </lineage>
</organism>
<keyword evidence="3" id="KW-1185">Reference proteome</keyword>
<evidence type="ECO:0000259" key="1">
    <source>
        <dbReference type="PROSITE" id="PS51186"/>
    </source>
</evidence>
<dbReference type="InterPro" id="IPR016181">
    <property type="entry name" value="Acyl_CoA_acyltransferase"/>
</dbReference>
<dbReference type="Gene3D" id="3.40.630.30">
    <property type="match status" value="1"/>
</dbReference>
<dbReference type="GO" id="GO:0016746">
    <property type="term" value="F:acyltransferase activity"/>
    <property type="evidence" value="ECO:0007669"/>
    <property type="project" value="UniProtKB-KW"/>
</dbReference>
<dbReference type="EC" id="2.3.1.-" evidence="2"/>
<protein>
    <submittedName>
        <fullName evidence="2">GNAT family N-acetyltransferase</fullName>
        <ecNumber evidence="2">2.3.1.-</ecNumber>
    </submittedName>
</protein>
<dbReference type="Proteomes" id="UP001203423">
    <property type="component" value="Unassembled WGS sequence"/>
</dbReference>
<keyword evidence="2" id="KW-0808">Transferase</keyword>
<dbReference type="InterPro" id="IPR000182">
    <property type="entry name" value="GNAT_dom"/>
</dbReference>
<sequence length="170" mass="19868">MLKIDNYHSLTTEEKQRQQVYIHEVFGDVPFIQQRQWAQPDFVFAFRQDDDLFSFFNLIIRDVIFDRKRTKIAGVSNAVTPKNYRGKGYASQLLTQASPVIFNQLKVEHALLLCSNDLTDFYQHLGWYKVDSKVQFEQRNGIEHYQSNTLLLSPNTPVNPESIDLNGLPW</sequence>
<gene>
    <name evidence="2" type="ORF">L2764_11420</name>
</gene>
<accession>A0ABT0LBN2</accession>
<feature type="domain" description="N-acetyltransferase" evidence="1">
    <location>
        <begin position="5"/>
        <end position="157"/>
    </location>
</feature>
<dbReference type="RefSeq" id="WP_248940337.1">
    <property type="nucleotide sequence ID" value="NZ_JAKIKS010000038.1"/>
</dbReference>
<reference evidence="2 3" key="1">
    <citation type="submission" date="2022-01" db="EMBL/GenBank/DDBJ databases">
        <title>Whole genome-based taxonomy of the Shewanellaceae.</title>
        <authorList>
            <person name="Martin-Rodriguez A.J."/>
        </authorList>
    </citation>
    <scope>NUCLEOTIDE SEQUENCE [LARGE SCALE GENOMIC DNA]</scope>
    <source>
        <strain evidence="2 3">DSM 17177</strain>
    </source>
</reference>
<dbReference type="SUPFAM" id="SSF55729">
    <property type="entry name" value="Acyl-CoA N-acyltransferases (Nat)"/>
    <property type="match status" value="1"/>
</dbReference>
<dbReference type="Pfam" id="PF13527">
    <property type="entry name" value="Acetyltransf_9"/>
    <property type="match status" value="1"/>
</dbReference>
<comment type="caution">
    <text evidence="2">The sequence shown here is derived from an EMBL/GenBank/DDBJ whole genome shotgun (WGS) entry which is preliminary data.</text>
</comment>
<evidence type="ECO:0000313" key="2">
    <source>
        <dbReference type="EMBL" id="MCL1125068.1"/>
    </source>
</evidence>
<proteinExistence type="predicted"/>
<evidence type="ECO:0000313" key="3">
    <source>
        <dbReference type="Proteomes" id="UP001203423"/>
    </source>
</evidence>
<dbReference type="PROSITE" id="PS51186">
    <property type="entry name" value="GNAT"/>
    <property type="match status" value="1"/>
</dbReference>